<keyword evidence="1" id="KW-0808">Transferase</keyword>
<dbReference type="EMBL" id="NBNE01000021">
    <property type="protein sequence ID" value="OWZ24260.1"/>
    <property type="molecule type" value="Genomic_DNA"/>
</dbReference>
<evidence type="ECO:0000313" key="1">
    <source>
        <dbReference type="EMBL" id="OWZ24260.1"/>
    </source>
</evidence>
<dbReference type="Proteomes" id="UP000198211">
    <property type="component" value="Unassembled WGS sequence"/>
</dbReference>
<comment type="caution">
    <text evidence="1">The sequence shown here is derived from an EMBL/GenBank/DDBJ whole genome shotgun (WGS) entry which is preliminary data.</text>
</comment>
<sequence>MVHQQLRRIPPWEIHLHDTVVIDKITHRKFMERPEQFKSDQWELVLALCNFEPSKLLSLSDAIQKLQDLEVDTRWEQECN</sequence>
<gene>
    <name evidence="1" type="ORF">PHMEG_000739</name>
</gene>
<organism evidence="1 2">
    <name type="scientific">Phytophthora megakarya</name>
    <dbReference type="NCBI Taxonomy" id="4795"/>
    <lineage>
        <taxon>Eukaryota</taxon>
        <taxon>Sar</taxon>
        <taxon>Stramenopiles</taxon>
        <taxon>Oomycota</taxon>
        <taxon>Peronosporomycetes</taxon>
        <taxon>Peronosporales</taxon>
        <taxon>Peronosporaceae</taxon>
        <taxon>Phytophthora</taxon>
    </lineage>
</organism>
<reference evidence="2" key="1">
    <citation type="submission" date="2017-03" db="EMBL/GenBank/DDBJ databases">
        <title>Phytopthora megakarya and P. palmivora, two closely related causual agents of cacao black pod achieved similar genome size and gene model numbers by different mechanisms.</title>
        <authorList>
            <person name="Ali S."/>
            <person name="Shao J."/>
            <person name="Larry D.J."/>
            <person name="Kronmiller B."/>
            <person name="Shen D."/>
            <person name="Strem M.D."/>
            <person name="Melnick R.L."/>
            <person name="Guiltinan M.J."/>
            <person name="Tyler B.M."/>
            <person name="Meinhardt L.W."/>
            <person name="Bailey B.A."/>
        </authorList>
    </citation>
    <scope>NUCLEOTIDE SEQUENCE [LARGE SCALE GENOMIC DNA]</scope>
    <source>
        <strain evidence="2">zdho120</strain>
    </source>
</reference>
<accession>A0A225X4U1</accession>
<dbReference type="GO" id="GO:0016301">
    <property type="term" value="F:kinase activity"/>
    <property type="evidence" value="ECO:0007669"/>
    <property type="project" value="UniProtKB-KW"/>
</dbReference>
<evidence type="ECO:0000313" key="2">
    <source>
        <dbReference type="Proteomes" id="UP000198211"/>
    </source>
</evidence>
<keyword evidence="2" id="KW-1185">Reference proteome</keyword>
<proteinExistence type="predicted"/>
<protein>
    <submittedName>
        <fullName evidence="1">TKL protein kinase</fullName>
    </submittedName>
</protein>
<keyword evidence="1" id="KW-0418">Kinase</keyword>
<name>A0A225X4U1_9STRA</name>
<dbReference type="AlphaFoldDB" id="A0A225X4U1"/>